<name>A0A484MR42_9ASTE</name>
<feature type="compositionally biased region" description="Polar residues" evidence="1">
    <location>
        <begin position="40"/>
        <end position="49"/>
    </location>
</feature>
<dbReference type="AlphaFoldDB" id="A0A484MR42"/>
<evidence type="ECO:0000256" key="1">
    <source>
        <dbReference type="SAM" id="MobiDB-lite"/>
    </source>
</evidence>
<feature type="region of interest" description="Disordered" evidence="1">
    <location>
        <begin position="23"/>
        <end position="113"/>
    </location>
</feature>
<gene>
    <name evidence="2" type="ORF">CCAM_LOCUS33117</name>
</gene>
<protein>
    <submittedName>
        <fullName evidence="2">Uncharacterized protein</fullName>
    </submittedName>
</protein>
<dbReference type="EMBL" id="OOIL02004357">
    <property type="protein sequence ID" value="VFQ91341.1"/>
    <property type="molecule type" value="Genomic_DNA"/>
</dbReference>
<proteinExistence type="predicted"/>
<evidence type="ECO:0000313" key="3">
    <source>
        <dbReference type="Proteomes" id="UP000595140"/>
    </source>
</evidence>
<feature type="compositionally biased region" description="Basic residues" evidence="1">
    <location>
        <begin position="93"/>
        <end position="113"/>
    </location>
</feature>
<dbReference type="Proteomes" id="UP000595140">
    <property type="component" value="Unassembled WGS sequence"/>
</dbReference>
<organism evidence="2 3">
    <name type="scientific">Cuscuta campestris</name>
    <dbReference type="NCBI Taxonomy" id="132261"/>
    <lineage>
        <taxon>Eukaryota</taxon>
        <taxon>Viridiplantae</taxon>
        <taxon>Streptophyta</taxon>
        <taxon>Embryophyta</taxon>
        <taxon>Tracheophyta</taxon>
        <taxon>Spermatophyta</taxon>
        <taxon>Magnoliopsida</taxon>
        <taxon>eudicotyledons</taxon>
        <taxon>Gunneridae</taxon>
        <taxon>Pentapetalae</taxon>
        <taxon>asterids</taxon>
        <taxon>lamiids</taxon>
        <taxon>Solanales</taxon>
        <taxon>Convolvulaceae</taxon>
        <taxon>Cuscuteae</taxon>
        <taxon>Cuscuta</taxon>
        <taxon>Cuscuta subgen. Grammica</taxon>
        <taxon>Cuscuta sect. Cleistogrammica</taxon>
    </lineage>
</organism>
<keyword evidence="3" id="KW-1185">Reference proteome</keyword>
<sequence>MEFAGFDREAESDDEVMLNRLDLELQASPFPSPPKVPDTPGTTSAQCTPYNEHFQGKAGKSSSDVFEEDRPNSSMIPDELPLKEAQPSSSRAKSLKRKGSHKSSKGGSKRKKTSRLCLEGASIEEAFLALGQKLHEAGALSEEMGQLLLEPKDQFSHIRLCVRLNPCLLLALIYLLGDQLDLFELAGHFLDRFQVTRPDVLLITPFFLDSIGSVEFHAQVCHRNNGPDLVDSRPSQDGIMHGFDIDHNKSHLFGHYFVT</sequence>
<reference evidence="2 3" key="1">
    <citation type="submission" date="2018-04" db="EMBL/GenBank/DDBJ databases">
        <authorList>
            <person name="Vogel A."/>
        </authorList>
    </citation>
    <scope>NUCLEOTIDE SEQUENCE [LARGE SCALE GENOMIC DNA]</scope>
</reference>
<evidence type="ECO:0000313" key="2">
    <source>
        <dbReference type="EMBL" id="VFQ91341.1"/>
    </source>
</evidence>
<accession>A0A484MR42</accession>